<sequence length="278" mass="29965">MYVSSPRRRRAPNPIRIRRHANSPLLAGRSPAPWTPDHPVPPTPSTIASPDSADTPTFPVSPPSATVSTCKTLWDTVLERTPDGSFSETAYRGCGTDQDWGNKSPYPSTEDSPASTYWGVAELERTKDSPGAVTPGTSVSPRTVGIPRTPASTPVAGRAGSAIAVGRRGGVSKLRRIMYSPGLPVSPPLRWWKGEVYRPVRGTDGEDESESGSGSDGSVSRGLKRVRLQRKGTLDVKTCVCHGGGRAVSVQWCKYPLVLLVVLLVVLIFLNVPWKKWT</sequence>
<comment type="caution">
    <text evidence="3">The sequence shown here is derived from an EMBL/GenBank/DDBJ whole genome shotgun (WGS) entry which is preliminary data.</text>
</comment>
<organism evidence="3 4">
    <name type="scientific">Colletotrichum abscissum</name>
    <dbReference type="NCBI Taxonomy" id="1671311"/>
    <lineage>
        <taxon>Eukaryota</taxon>
        <taxon>Fungi</taxon>
        <taxon>Dikarya</taxon>
        <taxon>Ascomycota</taxon>
        <taxon>Pezizomycotina</taxon>
        <taxon>Sordariomycetes</taxon>
        <taxon>Hypocreomycetidae</taxon>
        <taxon>Glomerellales</taxon>
        <taxon>Glomerellaceae</taxon>
        <taxon>Colletotrichum</taxon>
        <taxon>Colletotrichum acutatum species complex</taxon>
    </lineage>
</organism>
<reference evidence="3" key="1">
    <citation type="submission" date="2019-01" db="EMBL/GenBank/DDBJ databases">
        <title>Colletotrichum abscissum LGMF1257.</title>
        <authorList>
            <person name="Baroncelli R."/>
        </authorList>
    </citation>
    <scope>NUCLEOTIDE SEQUENCE</scope>
    <source>
        <strain evidence="3">Ca142</strain>
    </source>
</reference>
<feature type="region of interest" description="Disordered" evidence="1">
    <location>
        <begin position="202"/>
        <end position="222"/>
    </location>
</feature>
<feature type="region of interest" description="Disordered" evidence="1">
    <location>
        <begin position="1"/>
        <end position="67"/>
    </location>
</feature>
<evidence type="ECO:0000256" key="2">
    <source>
        <dbReference type="SAM" id="Phobius"/>
    </source>
</evidence>
<accession>A0A9P9XFA7</accession>
<proteinExistence type="predicted"/>
<feature type="compositionally biased region" description="Low complexity" evidence="1">
    <location>
        <begin position="211"/>
        <end position="221"/>
    </location>
</feature>
<evidence type="ECO:0000256" key="1">
    <source>
        <dbReference type="SAM" id="MobiDB-lite"/>
    </source>
</evidence>
<dbReference type="EMBL" id="SDAQ01000042">
    <property type="protein sequence ID" value="KAI3550452.1"/>
    <property type="molecule type" value="Genomic_DNA"/>
</dbReference>
<feature type="compositionally biased region" description="Pro residues" evidence="1">
    <location>
        <begin position="33"/>
        <end position="44"/>
    </location>
</feature>
<keyword evidence="2" id="KW-1133">Transmembrane helix</keyword>
<feature type="region of interest" description="Disordered" evidence="1">
    <location>
        <begin position="127"/>
        <end position="157"/>
    </location>
</feature>
<evidence type="ECO:0000313" key="3">
    <source>
        <dbReference type="EMBL" id="KAI3550452.1"/>
    </source>
</evidence>
<evidence type="ECO:0000313" key="4">
    <source>
        <dbReference type="Proteomes" id="UP001056436"/>
    </source>
</evidence>
<feature type="transmembrane region" description="Helical" evidence="2">
    <location>
        <begin position="255"/>
        <end position="274"/>
    </location>
</feature>
<feature type="compositionally biased region" description="Basic residues" evidence="1">
    <location>
        <begin position="1"/>
        <end position="21"/>
    </location>
</feature>
<name>A0A9P9XFA7_9PEZI</name>
<dbReference type="OrthoDB" id="10608959at2759"/>
<gene>
    <name evidence="3" type="ORF">CABS02_07673</name>
</gene>
<keyword evidence="4" id="KW-1185">Reference proteome</keyword>
<dbReference type="Proteomes" id="UP001056436">
    <property type="component" value="Unassembled WGS sequence"/>
</dbReference>
<keyword evidence="2" id="KW-0812">Transmembrane</keyword>
<dbReference type="AlphaFoldDB" id="A0A9P9XFA7"/>
<protein>
    <submittedName>
        <fullName evidence="3">Uncharacterized protein</fullName>
    </submittedName>
</protein>
<keyword evidence="2" id="KW-0472">Membrane</keyword>